<feature type="signal peptide" evidence="2">
    <location>
        <begin position="1"/>
        <end position="25"/>
    </location>
</feature>
<feature type="region of interest" description="Disordered" evidence="1">
    <location>
        <begin position="121"/>
        <end position="301"/>
    </location>
</feature>
<dbReference type="OrthoDB" id="2402960at2759"/>
<dbReference type="EMBL" id="KZ821741">
    <property type="protein sequence ID" value="PYH77405.1"/>
    <property type="molecule type" value="Genomic_DNA"/>
</dbReference>
<keyword evidence="2" id="KW-0732">Signal</keyword>
<evidence type="ECO:0000313" key="3">
    <source>
        <dbReference type="EMBL" id="PYH77405.1"/>
    </source>
</evidence>
<feature type="compositionally biased region" description="Low complexity" evidence="1">
    <location>
        <begin position="241"/>
        <end position="253"/>
    </location>
</feature>
<feature type="compositionally biased region" description="Basic and acidic residues" evidence="1">
    <location>
        <begin position="370"/>
        <end position="382"/>
    </location>
</feature>
<feature type="compositionally biased region" description="Basic and acidic residues" evidence="1">
    <location>
        <begin position="175"/>
        <end position="185"/>
    </location>
</feature>
<feature type="region of interest" description="Disordered" evidence="1">
    <location>
        <begin position="337"/>
        <end position="535"/>
    </location>
</feature>
<gene>
    <name evidence="3" type="ORF">BO82DRAFT_423600</name>
</gene>
<feature type="compositionally biased region" description="Basic residues" evidence="1">
    <location>
        <begin position="186"/>
        <end position="198"/>
    </location>
</feature>
<name>A0A319BXF2_9EURO</name>
<evidence type="ECO:0000256" key="2">
    <source>
        <dbReference type="SAM" id="SignalP"/>
    </source>
</evidence>
<feature type="compositionally biased region" description="Basic and acidic residues" evidence="1">
    <location>
        <begin position="417"/>
        <end position="426"/>
    </location>
</feature>
<dbReference type="AlphaFoldDB" id="A0A319BXF2"/>
<dbReference type="STRING" id="1448315.A0A319BXF2"/>
<dbReference type="RefSeq" id="XP_025487605.1">
    <property type="nucleotide sequence ID" value="XM_025640252.1"/>
</dbReference>
<feature type="compositionally biased region" description="Basic and acidic residues" evidence="1">
    <location>
        <begin position="492"/>
        <end position="530"/>
    </location>
</feature>
<feature type="compositionally biased region" description="Basic residues" evidence="1">
    <location>
        <begin position="431"/>
        <end position="448"/>
    </location>
</feature>
<dbReference type="Proteomes" id="UP000248340">
    <property type="component" value="Unassembled WGS sequence"/>
</dbReference>
<reference evidence="3 4" key="1">
    <citation type="submission" date="2016-12" db="EMBL/GenBank/DDBJ databases">
        <title>The genomes of Aspergillus section Nigri reveals drivers in fungal speciation.</title>
        <authorList>
            <consortium name="DOE Joint Genome Institute"/>
            <person name="Vesth T.C."/>
            <person name="Nybo J."/>
            <person name="Theobald S."/>
            <person name="Brandl J."/>
            <person name="Frisvad J.C."/>
            <person name="Nielsen K.F."/>
            <person name="Lyhne E.K."/>
            <person name="Kogle M.E."/>
            <person name="Kuo A."/>
            <person name="Riley R."/>
            <person name="Clum A."/>
            <person name="Nolan M."/>
            <person name="Lipzen A."/>
            <person name="Salamov A."/>
            <person name="Henrissat B."/>
            <person name="Wiebenga A."/>
            <person name="De Vries R.P."/>
            <person name="Grigoriev I.V."/>
            <person name="Mortensen U.H."/>
            <person name="Andersen M.R."/>
            <person name="Baker S.E."/>
        </authorList>
    </citation>
    <scope>NUCLEOTIDE SEQUENCE [LARGE SCALE GENOMIC DNA]</scope>
    <source>
        <strain evidence="3 4">CBS 121591</strain>
    </source>
</reference>
<feature type="compositionally biased region" description="Low complexity" evidence="1">
    <location>
        <begin position="261"/>
        <end position="271"/>
    </location>
</feature>
<dbReference type="VEuPathDB" id="FungiDB:BO82DRAFT_423600"/>
<proteinExistence type="predicted"/>
<feature type="compositionally biased region" description="Basic and acidic residues" evidence="1">
    <location>
        <begin position="135"/>
        <end position="149"/>
    </location>
</feature>
<feature type="compositionally biased region" description="Low complexity" evidence="1">
    <location>
        <begin position="122"/>
        <end position="134"/>
    </location>
</feature>
<accession>A0A319BXF2</accession>
<sequence length="564" mass="61592">MTRWGLVRLGWACLQTNLASWHVLALIHRPPWFEPHKPPETFPTFHGSHFLCPPFSFSAPCLCDNTYTDDLHPFLPLAIHTTISCETENDRPVSDVPAMDEFAQTRGGDDLFDDEIIPVSAEQQQQQQQLQLQEQQERHSLPADDHQQSFEENIAPTTASTTIERDVSSPARTDTPSRSRGGERRGRGRGGRGSRGGRRGSQNSGRRGDSNVRNNHNHHNNKTAAESPVEGSEDSNKSPVEEATTTTPSAASGAGAGAGAGAAETEQPAGEKPAAEGPRVPAVRGDRSATGGIKKPKLTEEELSRRIAAAKENAAKVAAAHARAEADQASFLEREKVAEEKRRQERVQRRVMDNERERNRQRKLQAFAGREWDAQKKEEDFAPRGGRGGFRRGMHGGVSGYTRRDFEGQPGDQPNGEAHEESHGDSPRGGPRGRGRGGRGGRGRGGHRGPREEIPQTDGPAENLPGLGESRWAPAPVIDNEADFPALPGSEKNGKDTSKDAPKEWVKEEQKETQKEVVQDPSNEPKELKEPPNAATTAVNLDLLNVDPLSPMEGTSWAEQVESQ</sequence>
<evidence type="ECO:0000256" key="1">
    <source>
        <dbReference type="SAM" id="MobiDB-lite"/>
    </source>
</evidence>
<organism evidence="3 4">
    <name type="scientific">Aspergillus uvarum CBS 121591</name>
    <dbReference type="NCBI Taxonomy" id="1448315"/>
    <lineage>
        <taxon>Eukaryota</taxon>
        <taxon>Fungi</taxon>
        <taxon>Dikarya</taxon>
        <taxon>Ascomycota</taxon>
        <taxon>Pezizomycotina</taxon>
        <taxon>Eurotiomycetes</taxon>
        <taxon>Eurotiomycetidae</taxon>
        <taxon>Eurotiales</taxon>
        <taxon>Aspergillaceae</taxon>
        <taxon>Aspergillus</taxon>
        <taxon>Aspergillus subgen. Circumdati</taxon>
    </lineage>
</organism>
<protein>
    <submittedName>
        <fullName evidence="3">Uncharacterized protein</fullName>
    </submittedName>
</protein>
<evidence type="ECO:0000313" key="4">
    <source>
        <dbReference type="Proteomes" id="UP000248340"/>
    </source>
</evidence>
<feature type="compositionally biased region" description="Basic and acidic residues" evidence="1">
    <location>
        <begin position="337"/>
        <end position="358"/>
    </location>
</feature>
<keyword evidence="4" id="KW-1185">Reference proteome</keyword>
<feature type="chain" id="PRO_5016418453" evidence="2">
    <location>
        <begin position="26"/>
        <end position="564"/>
    </location>
</feature>
<dbReference type="GeneID" id="37142994"/>